<evidence type="ECO:0000256" key="2">
    <source>
        <dbReference type="ARBA" id="ARBA00022540"/>
    </source>
</evidence>
<evidence type="ECO:0000313" key="9">
    <source>
        <dbReference type="Proteomes" id="UP000278143"/>
    </source>
</evidence>
<dbReference type="Pfam" id="PF02020">
    <property type="entry name" value="W2"/>
    <property type="match status" value="1"/>
</dbReference>
<gene>
    <name evidence="8" type="ORF">SYNPS1DRAFT_13957</name>
</gene>
<dbReference type="PANTHER" id="PTHR23001:SF7">
    <property type="entry name" value="EUKARYOTIC TRANSLATION INITIATION FACTOR 5"/>
    <property type="match status" value="1"/>
</dbReference>
<feature type="domain" description="W2" evidence="7">
    <location>
        <begin position="246"/>
        <end position="401"/>
    </location>
</feature>
<feature type="region of interest" description="Disordered" evidence="6">
    <location>
        <begin position="233"/>
        <end position="265"/>
    </location>
</feature>
<dbReference type="OrthoDB" id="10250831at2759"/>
<dbReference type="PROSITE" id="PS51363">
    <property type="entry name" value="W2"/>
    <property type="match status" value="1"/>
</dbReference>
<dbReference type="GO" id="GO:0005829">
    <property type="term" value="C:cytosol"/>
    <property type="evidence" value="ECO:0007669"/>
    <property type="project" value="TreeGrafter"/>
</dbReference>
<keyword evidence="9" id="KW-1185">Reference proteome</keyword>
<comment type="similarity">
    <text evidence="1">Belongs to the eIF-2-beta/eIF-5 family.</text>
</comment>
<dbReference type="InterPro" id="IPR016190">
    <property type="entry name" value="Transl_init_fac_IF2/IF5_Zn-bd"/>
</dbReference>
<evidence type="ECO:0000313" key="8">
    <source>
        <dbReference type="EMBL" id="RKP26605.1"/>
    </source>
</evidence>
<dbReference type="Gene3D" id="3.30.30.170">
    <property type="match status" value="1"/>
</dbReference>
<feature type="compositionally biased region" description="Basic and acidic residues" evidence="6">
    <location>
        <begin position="255"/>
        <end position="265"/>
    </location>
</feature>
<dbReference type="Proteomes" id="UP000278143">
    <property type="component" value="Unassembled WGS sequence"/>
</dbReference>
<name>A0A4P9Z2K8_9FUNG</name>
<dbReference type="InterPro" id="IPR016024">
    <property type="entry name" value="ARM-type_fold"/>
</dbReference>
<dbReference type="EMBL" id="KZ989378">
    <property type="protein sequence ID" value="RKP26605.1"/>
    <property type="molecule type" value="Genomic_DNA"/>
</dbReference>
<dbReference type="Gene3D" id="1.25.40.180">
    <property type="match status" value="1"/>
</dbReference>
<dbReference type="InterPro" id="IPR002735">
    <property type="entry name" value="Transl_init_fac_IF2/IF5_dom"/>
</dbReference>
<dbReference type="FunFam" id="3.30.30.170:FF:000002">
    <property type="entry name" value="Eukaryotic translation initiation factor 5"/>
    <property type="match status" value="1"/>
</dbReference>
<evidence type="ECO:0000256" key="3">
    <source>
        <dbReference type="ARBA" id="ARBA00022741"/>
    </source>
</evidence>
<dbReference type="SMART" id="SM00653">
    <property type="entry name" value="eIF2B_5"/>
    <property type="match status" value="1"/>
</dbReference>
<protein>
    <submittedName>
        <fullName evidence="8">Eukaryotic translation initiation factor 5</fullName>
    </submittedName>
</protein>
<keyword evidence="3" id="KW-0547">Nucleotide-binding</keyword>
<accession>A0A4P9Z2K8</accession>
<dbReference type="InterPro" id="IPR045196">
    <property type="entry name" value="IF2/IF5"/>
</dbReference>
<dbReference type="Gene3D" id="2.20.25.350">
    <property type="match status" value="1"/>
</dbReference>
<dbReference type="InterPro" id="IPR003307">
    <property type="entry name" value="W2_domain"/>
</dbReference>
<evidence type="ECO:0000256" key="5">
    <source>
        <dbReference type="ARBA" id="ARBA00023134"/>
    </source>
</evidence>
<dbReference type="FunFam" id="1.25.40.180:FF:000031">
    <property type="entry name" value="Eukaryotic translation initiation factor 5"/>
    <property type="match status" value="1"/>
</dbReference>
<dbReference type="CDD" id="cd11561">
    <property type="entry name" value="W2_eIF5"/>
    <property type="match status" value="1"/>
</dbReference>
<dbReference type="SUPFAM" id="SSF75689">
    <property type="entry name" value="Zinc-binding domain of translation initiation factor 2 beta"/>
    <property type="match status" value="1"/>
</dbReference>
<reference evidence="9" key="1">
    <citation type="journal article" date="2018" name="Nat. Microbiol.">
        <title>Leveraging single-cell genomics to expand the fungal tree of life.</title>
        <authorList>
            <person name="Ahrendt S.R."/>
            <person name="Quandt C.A."/>
            <person name="Ciobanu D."/>
            <person name="Clum A."/>
            <person name="Salamov A."/>
            <person name="Andreopoulos B."/>
            <person name="Cheng J.F."/>
            <person name="Woyke T."/>
            <person name="Pelin A."/>
            <person name="Henrissat B."/>
            <person name="Reynolds N.K."/>
            <person name="Benny G.L."/>
            <person name="Smith M.E."/>
            <person name="James T.Y."/>
            <person name="Grigoriev I.V."/>
        </authorList>
    </citation>
    <scope>NUCLEOTIDE SEQUENCE [LARGE SCALE GENOMIC DNA]</scope>
    <source>
        <strain evidence="9">Benny S71-1</strain>
    </source>
</reference>
<keyword evidence="4" id="KW-0648">Protein biosynthesis</keyword>
<feature type="compositionally biased region" description="Acidic residues" evidence="6">
    <location>
        <begin position="234"/>
        <end position="245"/>
    </location>
</feature>
<dbReference type="PANTHER" id="PTHR23001">
    <property type="entry name" value="EUKARYOTIC TRANSLATION INITIATION FACTOR"/>
    <property type="match status" value="1"/>
</dbReference>
<dbReference type="AlphaFoldDB" id="A0A4P9Z2K8"/>
<dbReference type="SUPFAM" id="SSF48371">
    <property type="entry name" value="ARM repeat"/>
    <property type="match status" value="1"/>
</dbReference>
<dbReference type="GO" id="GO:0001732">
    <property type="term" value="P:formation of cytoplasmic translation initiation complex"/>
    <property type="evidence" value="ECO:0007669"/>
    <property type="project" value="TreeGrafter"/>
</dbReference>
<dbReference type="GO" id="GO:0005525">
    <property type="term" value="F:GTP binding"/>
    <property type="evidence" value="ECO:0007669"/>
    <property type="project" value="UniProtKB-KW"/>
</dbReference>
<dbReference type="SUPFAM" id="SSF100966">
    <property type="entry name" value="Translation initiation factor 2 beta, aIF2beta, N-terminal domain"/>
    <property type="match status" value="1"/>
</dbReference>
<keyword evidence="5" id="KW-0342">GTP-binding</keyword>
<dbReference type="SMART" id="SM00515">
    <property type="entry name" value="eIF5C"/>
    <property type="match status" value="1"/>
</dbReference>
<feature type="region of interest" description="Disordered" evidence="6">
    <location>
        <begin position="140"/>
        <end position="182"/>
    </location>
</feature>
<proteinExistence type="inferred from homology"/>
<dbReference type="Pfam" id="PF01873">
    <property type="entry name" value="eIF-5_eIF-2B"/>
    <property type="match status" value="1"/>
</dbReference>
<organism evidence="8 9">
    <name type="scientific">Syncephalis pseudoplumigaleata</name>
    <dbReference type="NCBI Taxonomy" id="1712513"/>
    <lineage>
        <taxon>Eukaryota</taxon>
        <taxon>Fungi</taxon>
        <taxon>Fungi incertae sedis</taxon>
        <taxon>Zoopagomycota</taxon>
        <taxon>Zoopagomycotina</taxon>
        <taxon>Zoopagomycetes</taxon>
        <taxon>Zoopagales</taxon>
        <taxon>Piptocephalidaceae</taxon>
        <taxon>Syncephalis</taxon>
    </lineage>
</organism>
<dbReference type="InterPro" id="IPR016189">
    <property type="entry name" value="Transl_init_fac_IF2/IF5_N"/>
</dbReference>
<evidence type="ECO:0000259" key="7">
    <source>
        <dbReference type="PROSITE" id="PS51363"/>
    </source>
</evidence>
<dbReference type="GO" id="GO:0071074">
    <property type="term" value="F:eukaryotic initiation factor eIF2 binding"/>
    <property type="evidence" value="ECO:0007669"/>
    <property type="project" value="TreeGrafter"/>
</dbReference>
<evidence type="ECO:0000256" key="6">
    <source>
        <dbReference type="SAM" id="MobiDB-lite"/>
    </source>
</evidence>
<evidence type="ECO:0000256" key="1">
    <source>
        <dbReference type="ARBA" id="ARBA00010397"/>
    </source>
</evidence>
<evidence type="ECO:0000256" key="4">
    <source>
        <dbReference type="ARBA" id="ARBA00022917"/>
    </source>
</evidence>
<keyword evidence="2 8" id="KW-0396">Initiation factor</keyword>
<dbReference type="FunFam" id="2.20.25.350:FF:000001">
    <property type="entry name" value="Eukaryotic translation initiation factor 5"/>
    <property type="match status" value="1"/>
</dbReference>
<dbReference type="GO" id="GO:0003743">
    <property type="term" value="F:translation initiation factor activity"/>
    <property type="evidence" value="ECO:0007669"/>
    <property type="project" value="UniProtKB-KW"/>
</dbReference>
<sequence>MATMNIRSDVKDSFYRYKMPRLVAKVEGKGNGIKTVIPNMAAIGKSLSRPPMYPCKYFGCELGAQTKYDNKNERYIVNGAHEAGKLQSLLDGFISRFVLCGACKNPETDLIFNKDGSICRDCKACGQRTDIDMRHRLVPFILKNPPPTASSGSKKRKGKKGGSADDAANGASPDEGDGSDDELTRRIREEAAALPAAPTTVNDDDDWAVDVSAEAQAQRMRELESSISTALVLGEDDDDDDDEDGGSSGPTAYDRFGEEVEKNPEWDDNTIVEKAKECGVFNKHRVVVVLVQVLFNEKLVQQVRKRAPLLRRFVTNEKAQKSLLGGIERVVGVKHPELIPKIPAVLKVLYDEDLLDEAVVLRWGAKSSRRYVDRSVSKKVRAAAEPFLVWLKEAEEESDEESDEE</sequence>
<dbReference type="GO" id="GO:0005092">
    <property type="term" value="F:GDP-dissociation inhibitor activity"/>
    <property type="evidence" value="ECO:0007669"/>
    <property type="project" value="TreeGrafter"/>
</dbReference>